<sequence length="133" mass="14637">MKIPPLPLLLALAACQSPLPQNFAVQSLQLVVYRDGAGRPQIPKPLNAGEKRRAGWQNWLAAHRGQWQRGAGQTAAGATLWCAQWQDSKGEQRICNRDNQALVWFGTGVLRDPQAIAEANKIWIGRGQSVSPF</sequence>
<dbReference type="EMBL" id="JAKOOW010000005">
    <property type="protein sequence ID" value="MCG6503151.1"/>
    <property type="molecule type" value="Genomic_DNA"/>
</dbReference>
<gene>
    <name evidence="1" type="ORF">MB824_01360</name>
</gene>
<organism evidence="1 2">
    <name type="scientific">Kingella pumchi</name>
    <dbReference type="NCBI Taxonomy" id="2779506"/>
    <lineage>
        <taxon>Bacteria</taxon>
        <taxon>Pseudomonadati</taxon>
        <taxon>Pseudomonadota</taxon>
        <taxon>Betaproteobacteria</taxon>
        <taxon>Neisseriales</taxon>
        <taxon>Neisseriaceae</taxon>
        <taxon>Kingella</taxon>
    </lineage>
</organism>
<keyword evidence="2" id="KW-1185">Reference proteome</keyword>
<evidence type="ECO:0008006" key="3">
    <source>
        <dbReference type="Google" id="ProtNLM"/>
    </source>
</evidence>
<dbReference type="PROSITE" id="PS51257">
    <property type="entry name" value="PROKAR_LIPOPROTEIN"/>
    <property type="match status" value="1"/>
</dbReference>
<reference evidence="1 2" key="1">
    <citation type="submission" date="2022-02" db="EMBL/GenBank/DDBJ databases">
        <title>Genome sequence data of Kingella unionensis sp. nov. strain CICC 24913 (CCUG 75125).</title>
        <authorList>
            <person name="Xiao M."/>
        </authorList>
    </citation>
    <scope>NUCLEOTIDE SEQUENCE [LARGE SCALE GENOMIC DNA]</scope>
    <source>
        <strain evidence="1 2">CICC 24913</strain>
    </source>
</reference>
<dbReference type="Proteomes" id="UP001298424">
    <property type="component" value="Unassembled WGS sequence"/>
</dbReference>
<accession>A0ABS9NK37</accession>
<proteinExistence type="predicted"/>
<evidence type="ECO:0000313" key="1">
    <source>
        <dbReference type="EMBL" id="MCG6503151.1"/>
    </source>
</evidence>
<dbReference type="RefSeq" id="WP_238745211.1">
    <property type="nucleotide sequence ID" value="NZ_JAKOOW010000005.1"/>
</dbReference>
<name>A0ABS9NK37_9NEIS</name>
<comment type="caution">
    <text evidence="1">The sequence shown here is derived from an EMBL/GenBank/DDBJ whole genome shotgun (WGS) entry which is preliminary data.</text>
</comment>
<protein>
    <recommendedName>
        <fullName evidence="3">Lipoprotein</fullName>
    </recommendedName>
</protein>
<evidence type="ECO:0000313" key="2">
    <source>
        <dbReference type="Proteomes" id="UP001298424"/>
    </source>
</evidence>